<evidence type="ECO:0000313" key="1">
    <source>
        <dbReference type="EMBL" id="QHU32974.1"/>
    </source>
</evidence>
<reference evidence="1" key="1">
    <citation type="journal article" date="2020" name="Nature">
        <title>Giant virus diversity and host interactions through global metagenomics.</title>
        <authorList>
            <person name="Schulz F."/>
            <person name="Roux S."/>
            <person name="Paez-Espino D."/>
            <person name="Jungbluth S."/>
            <person name="Walsh D.A."/>
            <person name="Denef V.J."/>
            <person name="McMahon K.D."/>
            <person name="Konstantinidis K.T."/>
            <person name="Eloe-Fadrosh E.A."/>
            <person name="Kyrpides N.C."/>
            <person name="Woyke T."/>
        </authorList>
    </citation>
    <scope>NUCLEOTIDE SEQUENCE</scope>
    <source>
        <strain evidence="1">GVMAG-S-1014582-52</strain>
    </source>
</reference>
<dbReference type="EMBL" id="MN740556">
    <property type="protein sequence ID" value="QHU32974.1"/>
    <property type="molecule type" value="Genomic_DNA"/>
</dbReference>
<sequence length="431" mass="51685">MDNLTNALIYQREKFFSILSNNYNYDNLIQWIKNIKNNNIMQLFPKDKHFYRCMTSKFETLKYSRSVINWIPSEELIETIISLANIFNIQSIEEINAKTGLFSSLLKKRINQQYLPIKITISDPFDDENTANQLDYINIARRSIDDFKFYKKINESIPQMILMGYNISDDILKSLYDLMINTSDVYIFMLILPTYKTKIHKIIYDVCHDKYVSFINYTKAINKYQHLHEKYFKQAYSSSMISYIFIRKDLIKSSELIEKSISNSYIHGNIDTYCAKYIKYKYFYKYLSTKLITNLDIKTISYVDKDLTQSSEIIKKNINVLIHHKIKFIPSYIYTKDELLMWVCNISFGNYFFHTNRLKFLSFYTKCIKCMEFNLRDDHISHTIWILYFESIISIDERNSSNDWNDPQIYLKMKETYNKANKNYILSHCTF</sequence>
<protein>
    <submittedName>
        <fullName evidence="1">Uncharacterized protein</fullName>
    </submittedName>
</protein>
<dbReference type="AlphaFoldDB" id="A0A6C0LTU3"/>
<name>A0A6C0LTU3_9ZZZZ</name>
<proteinExistence type="predicted"/>
<accession>A0A6C0LTU3</accession>
<organism evidence="1">
    <name type="scientific">viral metagenome</name>
    <dbReference type="NCBI Taxonomy" id="1070528"/>
    <lineage>
        <taxon>unclassified sequences</taxon>
        <taxon>metagenomes</taxon>
        <taxon>organismal metagenomes</taxon>
    </lineage>
</organism>